<evidence type="ECO:0000313" key="1">
    <source>
        <dbReference type="EMBL" id="CAJ0802710.1"/>
    </source>
</evidence>
<reference evidence="1 2" key="1">
    <citation type="submission" date="2023-07" db="EMBL/GenBank/DDBJ databases">
        <authorList>
            <person name="Peeters C."/>
        </authorList>
    </citation>
    <scope>NUCLEOTIDE SEQUENCE [LARGE SCALE GENOMIC DNA]</scope>
    <source>
        <strain evidence="1 2">LMG 7141</strain>
    </source>
</reference>
<dbReference type="RefSeq" id="WP_316659759.1">
    <property type="nucleotide sequence ID" value="NZ_CATYWO010000013.1"/>
</dbReference>
<gene>
    <name evidence="1" type="ORF">LMG7141_04148</name>
</gene>
<sequence>MDTPRDDGIDPLYELFGPPLRRERKLHCLSLYDPWSRMYRRYQFGPAGLIPISTLGPLKPDDAKDIEQWFREDAA</sequence>
<keyword evidence="2" id="KW-1185">Reference proteome</keyword>
<dbReference type="Proteomes" id="UP001189616">
    <property type="component" value="Unassembled WGS sequence"/>
</dbReference>
<name>A0ABN9J664_9RALS</name>
<organism evidence="1 2">
    <name type="scientific">Ralstonia condita</name>
    <dbReference type="NCBI Taxonomy" id="3058600"/>
    <lineage>
        <taxon>Bacteria</taxon>
        <taxon>Pseudomonadati</taxon>
        <taxon>Pseudomonadota</taxon>
        <taxon>Betaproteobacteria</taxon>
        <taxon>Burkholderiales</taxon>
        <taxon>Burkholderiaceae</taxon>
        <taxon>Ralstonia</taxon>
    </lineage>
</organism>
<evidence type="ECO:0000313" key="2">
    <source>
        <dbReference type="Proteomes" id="UP001189616"/>
    </source>
</evidence>
<protein>
    <submittedName>
        <fullName evidence="1">Uncharacterized protein</fullName>
    </submittedName>
</protein>
<proteinExistence type="predicted"/>
<dbReference type="EMBL" id="CATYWO010000013">
    <property type="protein sequence ID" value="CAJ0802710.1"/>
    <property type="molecule type" value="Genomic_DNA"/>
</dbReference>
<comment type="caution">
    <text evidence="1">The sequence shown here is derived from an EMBL/GenBank/DDBJ whole genome shotgun (WGS) entry which is preliminary data.</text>
</comment>
<accession>A0ABN9J664</accession>